<evidence type="ECO:0000313" key="10">
    <source>
        <dbReference type="EMBL" id="OGD72523.1"/>
    </source>
</evidence>
<dbReference type="Pfam" id="PF00809">
    <property type="entry name" value="Pterin_bind"/>
    <property type="match status" value="1"/>
</dbReference>
<dbReference type="PANTHER" id="PTHR20941:SF1">
    <property type="entry name" value="FOLIC ACID SYNTHESIS PROTEIN FOL1"/>
    <property type="match status" value="1"/>
</dbReference>
<comment type="catalytic activity">
    <reaction evidence="1">
        <text>(7,8-dihydropterin-6-yl)methyl diphosphate + 4-aminobenzoate = 7,8-dihydropteroate + diphosphate</text>
        <dbReference type="Rhea" id="RHEA:19949"/>
        <dbReference type="ChEBI" id="CHEBI:17836"/>
        <dbReference type="ChEBI" id="CHEBI:17839"/>
        <dbReference type="ChEBI" id="CHEBI:33019"/>
        <dbReference type="ChEBI" id="CHEBI:72950"/>
        <dbReference type="EC" id="2.5.1.15"/>
    </reaction>
</comment>
<reference evidence="10 11" key="1">
    <citation type="journal article" date="2016" name="Nat. Commun.">
        <title>Thousands of microbial genomes shed light on interconnected biogeochemical processes in an aquifer system.</title>
        <authorList>
            <person name="Anantharaman K."/>
            <person name="Brown C.T."/>
            <person name="Hug L.A."/>
            <person name="Sharon I."/>
            <person name="Castelle C.J."/>
            <person name="Probst A.J."/>
            <person name="Thomas B.C."/>
            <person name="Singh A."/>
            <person name="Wilkins M.J."/>
            <person name="Karaoz U."/>
            <person name="Brodie E.L."/>
            <person name="Williams K.H."/>
            <person name="Hubbard S.S."/>
            <person name="Banfield J.F."/>
        </authorList>
    </citation>
    <scope>NUCLEOTIDE SEQUENCE [LARGE SCALE GENOMIC DNA]</scope>
</reference>
<dbReference type="EC" id="2.5.1.15" evidence="4"/>
<evidence type="ECO:0000256" key="2">
    <source>
        <dbReference type="ARBA" id="ARBA00001946"/>
    </source>
</evidence>
<keyword evidence="5" id="KW-0808">Transferase</keyword>
<dbReference type="InterPro" id="IPR006390">
    <property type="entry name" value="DHP_synth_dom"/>
</dbReference>
<comment type="pathway">
    <text evidence="3">Cofactor biosynthesis; tetrahydrofolate biosynthesis; 7,8-dihydrofolate from 2-amino-4-hydroxy-6-hydroxymethyl-7,8-dihydropteridine diphosphate and 4-aminobenzoate: step 1/2.</text>
</comment>
<dbReference type="GO" id="GO:0046872">
    <property type="term" value="F:metal ion binding"/>
    <property type="evidence" value="ECO:0007669"/>
    <property type="project" value="UniProtKB-KW"/>
</dbReference>
<dbReference type="GO" id="GO:0005829">
    <property type="term" value="C:cytosol"/>
    <property type="evidence" value="ECO:0007669"/>
    <property type="project" value="TreeGrafter"/>
</dbReference>
<dbReference type="CDD" id="cd00739">
    <property type="entry name" value="DHPS"/>
    <property type="match status" value="1"/>
</dbReference>
<dbReference type="PROSITE" id="PS50972">
    <property type="entry name" value="PTERIN_BINDING"/>
    <property type="match status" value="1"/>
</dbReference>
<dbReference type="STRING" id="1817816.A2Y64_03245"/>
<evidence type="ECO:0000256" key="7">
    <source>
        <dbReference type="ARBA" id="ARBA00022842"/>
    </source>
</evidence>
<comment type="caution">
    <text evidence="10">The sequence shown here is derived from an EMBL/GenBank/DDBJ whole genome shotgun (WGS) entry which is preliminary data.</text>
</comment>
<dbReference type="GO" id="GO:0046654">
    <property type="term" value="P:tetrahydrofolate biosynthetic process"/>
    <property type="evidence" value="ECO:0007669"/>
    <property type="project" value="TreeGrafter"/>
</dbReference>
<evidence type="ECO:0000259" key="9">
    <source>
        <dbReference type="PROSITE" id="PS50972"/>
    </source>
</evidence>
<feature type="domain" description="Pterin-binding" evidence="9">
    <location>
        <begin position="118"/>
        <end position="374"/>
    </location>
</feature>
<dbReference type="AlphaFoldDB" id="A0A1F5EYQ6"/>
<dbReference type="SUPFAM" id="SSF51717">
    <property type="entry name" value="Dihydropteroate synthetase-like"/>
    <property type="match status" value="1"/>
</dbReference>
<evidence type="ECO:0000256" key="4">
    <source>
        <dbReference type="ARBA" id="ARBA00012458"/>
    </source>
</evidence>
<keyword evidence="7" id="KW-0460">Magnesium</keyword>
<comment type="cofactor">
    <cofactor evidence="2">
        <name>Mg(2+)</name>
        <dbReference type="ChEBI" id="CHEBI:18420"/>
    </cofactor>
</comment>
<dbReference type="InterPro" id="IPR011005">
    <property type="entry name" value="Dihydropteroate_synth-like_sf"/>
</dbReference>
<evidence type="ECO:0000313" key="11">
    <source>
        <dbReference type="Proteomes" id="UP000177187"/>
    </source>
</evidence>
<dbReference type="InterPro" id="IPR045031">
    <property type="entry name" value="DHP_synth-like"/>
</dbReference>
<dbReference type="GO" id="GO:0046656">
    <property type="term" value="P:folic acid biosynthetic process"/>
    <property type="evidence" value="ECO:0007669"/>
    <property type="project" value="UniProtKB-KW"/>
</dbReference>
<organism evidence="10 11">
    <name type="scientific">Candidatus Coatesbacteria bacterium RBG_13_66_14</name>
    <dbReference type="NCBI Taxonomy" id="1817816"/>
    <lineage>
        <taxon>Bacteria</taxon>
        <taxon>Candidatus Coatesiibacteriota</taxon>
    </lineage>
</organism>
<keyword evidence="6" id="KW-0479">Metal-binding</keyword>
<proteinExistence type="predicted"/>
<sequence>MRRAGVSESGVELMTPKLGFHVFHLRELPHAMATILKQEALAAGAEAAVHRGLVVRAVDATDVVLGGTRRQLERIAQKLRGQQFGLGALADELTGILAALDGVPVWHVRDRVLDLTRPLVMGVVNLTGDSFSGDGVGDDVGAALERCRAMLAAGADILDLGAESSRPGALPVDVETETRRLVPVVRVLVAETDAVVSVDTYRPETAAQALEAGAHIVNDVTGMRGLGGSGGTGRAVALFDAGVIIMHMRGTPRDMQRDPHYDDLGAEIHAFFAERLEAAAADGVRLESIALDPGIGFGKRLEDNLALLNHLEWFAGFGRPLVVGASRKSFIGALTGAEVGDRLSGTIAAHTAAILRGARVVRVHDVAEARQAALVAAAVSGAGQ</sequence>
<gene>
    <name evidence="10" type="ORF">A2Y64_03245</name>
</gene>
<evidence type="ECO:0000256" key="8">
    <source>
        <dbReference type="ARBA" id="ARBA00022909"/>
    </source>
</evidence>
<keyword evidence="8" id="KW-0289">Folate biosynthesis</keyword>
<evidence type="ECO:0000256" key="6">
    <source>
        <dbReference type="ARBA" id="ARBA00022723"/>
    </source>
</evidence>
<name>A0A1F5EYQ6_9BACT</name>
<dbReference type="PANTHER" id="PTHR20941">
    <property type="entry name" value="FOLATE SYNTHESIS PROTEINS"/>
    <property type="match status" value="1"/>
</dbReference>
<evidence type="ECO:0000256" key="5">
    <source>
        <dbReference type="ARBA" id="ARBA00022679"/>
    </source>
</evidence>
<dbReference type="Gene3D" id="3.20.20.20">
    <property type="entry name" value="Dihydropteroate synthase-like"/>
    <property type="match status" value="1"/>
</dbReference>
<dbReference type="PROSITE" id="PS00793">
    <property type="entry name" value="DHPS_2"/>
    <property type="match status" value="1"/>
</dbReference>
<dbReference type="InterPro" id="IPR000489">
    <property type="entry name" value="Pterin-binding_dom"/>
</dbReference>
<evidence type="ECO:0000256" key="1">
    <source>
        <dbReference type="ARBA" id="ARBA00000012"/>
    </source>
</evidence>
<accession>A0A1F5EYQ6</accession>
<evidence type="ECO:0000256" key="3">
    <source>
        <dbReference type="ARBA" id="ARBA00004763"/>
    </source>
</evidence>
<dbReference type="Proteomes" id="UP000177187">
    <property type="component" value="Unassembled WGS sequence"/>
</dbReference>
<dbReference type="GO" id="GO:0004156">
    <property type="term" value="F:dihydropteroate synthase activity"/>
    <property type="evidence" value="ECO:0007669"/>
    <property type="project" value="UniProtKB-EC"/>
</dbReference>
<dbReference type="EMBL" id="MFAF01000118">
    <property type="protein sequence ID" value="OGD72523.1"/>
    <property type="molecule type" value="Genomic_DNA"/>
</dbReference>
<dbReference type="NCBIfam" id="TIGR01496">
    <property type="entry name" value="DHPS"/>
    <property type="match status" value="1"/>
</dbReference>
<protein>
    <recommendedName>
        <fullName evidence="4">dihydropteroate synthase</fullName>
        <ecNumber evidence="4">2.5.1.15</ecNumber>
    </recommendedName>
</protein>